<evidence type="ECO:0000313" key="2">
    <source>
        <dbReference type="Proteomes" id="UP000830198"/>
    </source>
</evidence>
<sequence>MDSLFSNLFLSLETLIEEKAPLIKGVYPELSQTENYNGTPSQWPCLFIDFTNLAYAELTGYAQAVSGELQCRLVTQITVADGITFLDTPTALACYEAELQMHRALQGWTNGAIAPLTRIKTITEDRGDAFRIRALTTVDKHDAFRVRVLTYSLNFNEYPVPAATSEIPTPPLDMRP</sequence>
<dbReference type="RefSeq" id="WP_247810483.1">
    <property type="nucleotide sequence ID" value="NZ_CP095855.1"/>
</dbReference>
<dbReference type="EMBL" id="CP095855">
    <property type="protein sequence ID" value="UPK68143.1"/>
    <property type="molecule type" value="Genomic_DNA"/>
</dbReference>
<proteinExistence type="predicted"/>
<dbReference type="Proteomes" id="UP000830198">
    <property type="component" value="Chromosome"/>
</dbReference>
<organism evidence="1 2">
    <name type="scientific">Chitinophaga filiformis</name>
    <name type="common">Myxococcus filiformis</name>
    <name type="synonym">Flexibacter filiformis</name>
    <dbReference type="NCBI Taxonomy" id="104663"/>
    <lineage>
        <taxon>Bacteria</taxon>
        <taxon>Pseudomonadati</taxon>
        <taxon>Bacteroidota</taxon>
        <taxon>Chitinophagia</taxon>
        <taxon>Chitinophagales</taxon>
        <taxon>Chitinophagaceae</taxon>
        <taxon>Chitinophaga</taxon>
    </lineage>
</organism>
<protein>
    <submittedName>
        <fullName evidence="1">Uncharacterized protein</fullName>
    </submittedName>
</protein>
<reference evidence="1 2" key="1">
    <citation type="submission" date="2022-04" db="EMBL/GenBank/DDBJ databases">
        <title>The arsenic-methylating capacity of Chitinophaga filiformis YT5 during chitin decomposition.</title>
        <authorList>
            <person name="Chen G."/>
            <person name="Liang Y."/>
        </authorList>
    </citation>
    <scope>NUCLEOTIDE SEQUENCE [LARGE SCALE GENOMIC DNA]</scope>
    <source>
        <strain evidence="1 2">YT5</strain>
    </source>
</reference>
<evidence type="ECO:0000313" key="1">
    <source>
        <dbReference type="EMBL" id="UPK68143.1"/>
    </source>
</evidence>
<gene>
    <name evidence="1" type="ORF">MYF79_24625</name>
</gene>
<accession>A0ABY4HXI8</accession>
<name>A0ABY4HXI8_CHIFI</name>
<keyword evidence="2" id="KW-1185">Reference proteome</keyword>